<evidence type="ECO:0000313" key="3">
    <source>
        <dbReference type="EMBL" id="TDK67123.1"/>
    </source>
</evidence>
<comment type="subcellular location">
    <subcellularLocation>
        <location evidence="1">Cell outer membrane</location>
    </subcellularLocation>
</comment>
<dbReference type="GO" id="GO:0009279">
    <property type="term" value="C:cell outer membrane"/>
    <property type="evidence" value="ECO:0007669"/>
    <property type="project" value="UniProtKB-SubCell"/>
</dbReference>
<feature type="chain" id="PRO_5020760961" evidence="2">
    <location>
        <begin position="29"/>
        <end position="185"/>
    </location>
</feature>
<dbReference type="GO" id="GO:0016787">
    <property type="term" value="F:hydrolase activity"/>
    <property type="evidence" value="ECO:0007669"/>
    <property type="project" value="UniProtKB-KW"/>
</dbReference>
<evidence type="ECO:0000256" key="1">
    <source>
        <dbReference type="ARBA" id="ARBA00004442"/>
    </source>
</evidence>
<comment type="caution">
    <text evidence="3">The sequence shown here is derived from an EMBL/GenBank/DDBJ whole genome shotgun (WGS) entry which is preliminary data.</text>
</comment>
<proteinExistence type="predicted"/>
<keyword evidence="4" id="KW-1185">Reference proteome</keyword>
<feature type="signal peptide" evidence="2">
    <location>
        <begin position="1"/>
        <end position="28"/>
    </location>
</feature>
<dbReference type="Gene3D" id="2.40.160.20">
    <property type="match status" value="1"/>
</dbReference>
<dbReference type="OrthoDB" id="5297282at2"/>
<dbReference type="InterPro" id="IPR018550">
    <property type="entry name" value="Lipid-A_deacylase-rel"/>
</dbReference>
<name>A0A4R5W332_9BURK</name>
<dbReference type="Proteomes" id="UP000294829">
    <property type="component" value="Unassembled WGS sequence"/>
</dbReference>
<dbReference type="SUPFAM" id="SSF56925">
    <property type="entry name" value="OMPA-like"/>
    <property type="match status" value="1"/>
</dbReference>
<dbReference type="RefSeq" id="WP_133326057.1">
    <property type="nucleotide sequence ID" value="NZ_SMYL01000002.1"/>
</dbReference>
<dbReference type="EMBL" id="SMYL01000002">
    <property type="protein sequence ID" value="TDK67123.1"/>
    <property type="molecule type" value="Genomic_DNA"/>
</dbReference>
<evidence type="ECO:0000256" key="2">
    <source>
        <dbReference type="SAM" id="SignalP"/>
    </source>
</evidence>
<dbReference type="AlphaFoldDB" id="A0A4R5W332"/>
<keyword evidence="3" id="KW-0378">Hydrolase</keyword>
<organism evidence="3 4">
    <name type="scientific">Sapientia aquatica</name>
    <dbReference type="NCBI Taxonomy" id="1549640"/>
    <lineage>
        <taxon>Bacteria</taxon>
        <taxon>Pseudomonadati</taxon>
        <taxon>Pseudomonadota</taxon>
        <taxon>Betaproteobacteria</taxon>
        <taxon>Burkholderiales</taxon>
        <taxon>Oxalobacteraceae</taxon>
        <taxon>Sapientia</taxon>
    </lineage>
</organism>
<protein>
    <submittedName>
        <fullName evidence="3">Acyloxyacyl hydrolase</fullName>
    </submittedName>
</protein>
<evidence type="ECO:0000313" key="4">
    <source>
        <dbReference type="Proteomes" id="UP000294829"/>
    </source>
</evidence>
<sequence length="185" mass="20186">MSKNKTKFPILKTLIFASLLTSAASGFAAPDGFSVEAGRGTQSSIAQIGMQFSSDTLTQLINQPSLRVYWEPSFALIEARKYQDQPGHSHTLYDMGITPVVRWQGNSALGWFGEIGIGANYVSPKYDNAGKIMGTPFQFGDFAGVGYQFNPQLSVSLKFKHFSNAGIKEPNPAVNFGIVRLAYSF</sequence>
<dbReference type="Pfam" id="PF09411">
    <property type="entry name" value="PagL"/>
    <property type="match status" value="1"/>
</dbReference>
<reference evidence="3 4" key="1">
    <citation type="submission" date="2019-03" db="EMBL/GenBank/DDBJ databases">
        <title>Sapientia aquatica gen. nov., sp. nov., isolated from a crater lake.</title>
        <authorList>
            <person name="Felfoldi T."/>
            <person name="Szabo A."/>
            <person name="Toth E."/>
            <person name="Schumann P."/>
            <person name="Keki Z."/>
            <person name="Marialigeti K."/>
            <person name="Mathe I."/>
        </authorList>
    </citation>
    <scope>NUCLEOTIDE SEQUENCE [LARGE SCALE GENOMIC DNA]</scope>
    <source>
        <strain evidence="3 4">SA-152</strain>
    </source>
</reference>
<dbReference type="InterPro" id="IPR011250">
    <property type="entry name" value="OMP/PagP_B-barrel"/>
</dbReference>
<accession>A0A4R5W332</accession>
<gene>
    <name evidence="3" type="ORF">E2I14_04990</name>
</gene>
<keyword evidence="2" id="KW-0732">Signal</keyword>